<accession>A0A1E5QHY3</accession>
<gene>
    <name evidence="3" type="ORF">BH720_15425</name>
</gene>
<dbReference type="Pfam" id="PF05193">
    <property type="entry name" value="Peptidase_M16_C"/>
    <property type="match status" value="1"/>
</dbReference>
<dbReference type="STRING" id="1781255.BH720_15425"/>
<dbReference type="GO" id="GO:0046872">
    <property type="term" value="F:metal ion binding"/>
    <property type="evidence" value="ECO:0007669"/>
    <property type="project" value="InterPro"/>
</dbReference>
<protein>
    <submittedName>
        <fullName evidence="3">Peptidase M16</fullName>
    </submittedName>
</protein>
<comment type="caution">
    <text evidence="3">The sequence shown here is derived from an EMBL/GenBank/DDBJ whole genome shotgun (WGS) entry which is preliminary data.</text>
</comment>
<dbReference type="SUPFAM" id="SSF63411">
    <property type="entry name" value="LuxS/MPP-like metallohydrolase"/>
    <property type="match status" value="2"/>
</dbReference>
<proteinExistence type="predicted"/>
<dbReference type="PANTHER" id="PTHR11851">
    <property type="entry name" value="METALLOPROTEASE"/>
    <property type="match status" value="1"/>
</dbReference>
<reference evidence="3" key="1">
    <citation type="submission" date="2016-09" db="EMBL/GenBank/DDBJ databases">
        <title>Draft genome of thermotolerant cyanobacterium Desertifilum sp. strain IPPAS B-1220.</title>
        <authorList>
            <person name="Sinetova M.A."/>
            <person name="Bolakhan K."/>
            <person name="Zayadan B.K."/>
            <person name="Mironov K.S."/>
            <person name="Ustinova V."/>
            <person name="Kupriyanova E.V."/>
            <person name="Sidorov R.A."/>
            <person name="Skrypnik A.N."/>
            <person name="Gogoleva N.E."/>
            <person name="Gogolev Y.V."/>
            <person name="Los D.A."/>
        </authorList>
    </citation>
    <scope>NUCLEOTIDE SEQUENCE [LARGE SCALE GENOMIC DNA]</scope>
    <source>
        <strain evidence="3">IPPAS B-1220</strain>
    </source>
</reference>
<dbReference type="Pfam" id="PF00675">
    <property type="entry name" value="Peptidase_M16"/>
    <property type="match status" value="1"/>
</dbReference>
<dbReference type="PANTHER" id="PTHR11851:SF225">
    <property type="entry name" value="NON-PEPTIDASE HOMOLOG YMXG"/>
    <property type="match status" value="1"/>
</dbReference>
<dbReference type="Gene3D" id="3.30.830.10">
    <property type="entry name" value="Metalloenzyme, LuxS/M16 peptidase-like"/>
    <property type="match status" value="2"/>
</dbReference>
<dbReference type="AlphaFoldDB" id="A0A1E5QHY3"/>
<dbReference type="RefSeq" id="WP_069968110.1">
    <property type="nucleotide sequence ID" value="NZ_CM124774.1"/>
</dbReference>
<dbReference type="OrthoDB" id="9811314at2"/>
<dbReference type="EMBL" id="MJGC01000068">
    <property type="protein sequence ID" value="OEJ74270.1"/>
    <property type="molecule type" value="Genomic_DNA"/>
</dbReference>
<name>A0A1E5QHY3_9CYAN</name>
<dbReference type="InterPro" id="IPR050361">
    <property type="entry name" value="MPP/UQCRC_Complex"/>
</dbReference>
<evidence type="ECO:0000259" key="1">
    <source>
        <dbReference type="Pfam" id="PF00675"/>
    </source>
</evidence>
<feature type="domain" description="Peptidase M16 C-terminal" evidence="2">
    <location>
        <begin position="222"/>
        <end position="400"/>
    </location>
</feature>
<dbReference type="InterPro" id="IPR011249">
    <property type="entry name" value="Metalloenz_LuxS/M16"/>
</dbReference>
<sequence>MINLRVFRRRGRMRYLWISLLLVSMLVVSQWRIPAIAATARHYTELTFGPLPEIQFPEYTRYQMRNGITVFLIENRELPLVNGTAMFHTGGRLEPADKIGLASLTGEVMRTGGTRQHPPAELNQLLEQRAASVETSIDTAVGQASFSGLSQDTEQILELFAEVLREPAFVPEQLELAKTQRRGEIARRNDNPDGIARREFQKLVYGNSSPYAWTIEYDTLDNIRREDLINFYQQYFHPNNMILGIVGDFDTATMRRLLEEKFGNWQPSPEFRRPALPGVQQANSGGVFVIDQPQLTQSNILLGHLGGQLDSPDHAALTVMNEVLNGFGGRLFNEVRSRQGLAYSVYGFWNPRFDFPGTFIAGGQTRSEATVPFIQSVMSEIERIRTAPISAQELQYAKDSVLNSFVFNFQDPSQVLARLMRYEYYGYPADFIFQYQRGVENTTIADIQRVARTYLKPENMVTLVVGNNQAINPPLSSLAQGTSVTSIDITIPDRSST</sequence>
<feature type="domain" description="Peptidase M16 N-terminal" evidence="1">
    <location>
        <begin position="86"/>
        <end position="199"/>
    </location>
</feature>
<evidence type="ECO:0000313" key="3">
    <source>
        <dbReference type="EMBL" id="OEJ74270.1"/>
    </source>
</evidence>
<evidence type="ECO:0000259" key="2">
    <source>
        <dbReference type="Pfam" id="PF05193"/>
    </source>
</evidence>
<dbReference type="InterPro" id="IPR007863">
    <property type="entry name" value="Peptidase_M16_C"/>
</dbReference>
<dbReference type="InterPro" id="IPR011765">
    <property type="entry name" value="Pept_M16_N"/>
</dbReference>
<organism evidence="3">
    <name type="scientific">Desertifilum tharense IPPAS B-1220</name>
    <dbReference type="NCBI Taxonomy" id="1781255"/>
    <lineage>
        <taxon>Bacteria</taxon>
        <taxon>Bacillati</taxon>
        <taxon>Cyanobacteriota</taxon>
        <taxon>Cyanophyceae</taxon>
        <taxon>Desertifilales</taxon>
        <taxon>Desertifilaceae</taxon>
        <taxon>Desertifilum</taxon>
    </lineage>
</organism>